<feature type="region of interest" description="Disordered" evidence="1">
    <location>
        <begin position="413"/>
        <end position="446"/>
    </location>
</feature>
<name>A0AAV8TBW7_9ROSI</name>
<evidence type="ECO:0000313" key="3">
    <source>
        <dbReference type="Proteomes" id="UP001159364"/>
    </source>
</evidence>
<dbReference type="Proteomes" id="UP001159364">
    <property type="component" value="Linkage Group LG05"/>
</dbReference>
<feature type="compositionally biased region" description="Polar residues" evidence="1">
    <location>
        <begin position="149"/>
        <end position="158"/>
    </location>
</feature>
<sequence>MADFEPPSFSLGVDDPVPDSESHIPTSVHHPSCSTFELHHDLVVDQEGDFEVEVMNSNPAPETETDPPRVLRRLRRGPTTEGSRTAMEELKRVCCDNDDEDIEEFSSQEDACPAARYSSVCSSSKVPLRGNEVFTTQRSSRGKAKNKELVSNSFASSGPETGCTGLVFPKLTTSPLRRFQLIDSSSDSDPEEPSATSEHKRKSLMEKHQNKDLWKDFCPIKSFHISTPVLDEVCEEYFKSIRDNKTTQELGNELCPDGSLGCYQPTNNIPGLKHCWNSSNPLPPAYHYFFHDDPRIQKLVRSRLPNFFPLGVVNNDGDQQHTETAIDYMSQFTSKASKQGSQKNQCKKASTKGASKKSNARKVSTASEGWVDPKGTAAIPMDAGKRRVHSNGQAAGHWYTSPDGKKIYVSRSGQELSGRVAYRHYRKDNGGFKKSKKKTISKRRKS</sequence>
<feature type="region of interest" description="Disordered" evidence="1">
    <location>
        <begin position="135"/>
        <end position="158"/>
    </location>
</feature>
<dbReference type="PANTHER" id="PTHR38371:SF1">
    <property type="entry name" value="RHO GTPASE-ACTIVATING PROTEIN"/>
    <property type="match status" value="1"/>
</dbReference>
<dbReference type="AlphaFoldDB" id="A0AAV8TBW7"/>
<feature type="region of interest" description="Disordered" evidence="1">
    <location>
        <begin position="182"/>
        <end position="204"/>
    </location>
</feature>
<feature type="compositionally biased region" description="Polar residues" evidence="1">
    <location>
        <begin position="335"/>
        <end position="344"/>
    </location>
</feature>
<feature type="compositionally biased region" description="Basic residues" evidence="1">
    <location>
        <begin position="345"/>
        <end position="360"/>
    </location>
</feature>
<feature type="compositionally biased region" description="Basic residues" evidence="1">
    <location>
        <begin position="433"/>
        <end position="446"/>
    </location>
</feature>
<evidence type="ECO:0000256" key="1">
    <source>
        <dbReference type="SAM" id="MobiDB-lite"/>
    </source>
</evidence>
<comment type="caution">
    <text evidence="2">The sequence shown here is derived from an EMBL/GenBank/DDBJ whole genome shotgun (WGS) entry which is preliminary data.</text>
</comment>
<proteinExistence type="predicted"/>
<accession>A0AAV8TBW7</accession>
<feature type="region of interest" description="Disordered" evidence="1">
    <location>
        <begin position="335"/>
        <end position="378"/>
    </location>
</feature>
<keyword evidence="3" id="KW-1185">Reference proteome</keyword>
<dbReference type="EMBL" id="JAIWQS010000005">
    <property type="protein sequence ID" value="KAJ8763608.1"/>
    <property type="molecule type" value="Genomic_DNA"/>
</dbReference>
<organism evidence="2 3">
    <name type="scientific">Erythroxylum novogranatense</name>
    <dbReference type="NCBI Taxonomy" id="1862640"/>
    <lineage>
        <taxon>Eukaryota</taxon>
        <taxon>Viridiplantae</taxon>
        <taxon>Streptophyta</taxon>
        <taxon>Embryophyta</taxon>
        <taxon>Tracheophyta</taxon>
        <taxon>Spermatophyta</taxon>
        <taxon>Magnoliopsida</taxon>
        <taxon>eudicotyledons</taxon>
        <taxon>Gunneridae</taxon>
        <taxon>Pentapetalae</taxon>
        <taxon>rosids</taxon>
        <taxon>fabids</taxon>
        <taxon>Malpighiales</taxon>
        <taxon>Erythroxylaceae</taxon>
        <taxon>Erythroxylum</taxon>
    </lineage>
</organism>
<gene>
    <name evidence="2" type="ORF">K2173_003080</name>
</gene>
<protein>
    <submittedName>
        <fullName evidence="2">Uncharacterized protein</fullName>
    </submittedName>
</protein>
<feature type="region of interest" description="Disordered" evidence="1">
    <location>
        <begin position="1"/>
        <end position="29"/>
    </location>
</feature>
<evidence type="ECO:0000313" key="2">
    <source>
        <dbReference type="EMBL" id="KAJ8763608.1"/>
    </source>
</evidence>
<dbReference type="PANTHER" id="PTHR38371">
    <property type="entry name" value="RHO GTPASE-ACTIVATING PROTEIN"/>
    <property type="match status" value="1"/>
</dbReference>
<reference evidence="2 3" key="1">
    <citation type="submission" date="2021-09" db="EMBL/GenBank/DDBJ databases">
        <title>Genomic insights and catalytic innovation underlie evolution of tropane alkaloids biosynthesis.</title>
        <authorList>
            <person name="Wang Y.-J."/>
            <person name="Tian T."/>
            <person name="Huang J.-P."/>
            <person name="Huang S.-X."/>
        </authorList>
    </citation>
    <scope>NUCLEOTIDE SEQUENCE [LARGE SCALE GENOMIC DNA]</scope>
    <source>
        <strain evidence="2">KIB-2018</strain>
        <tissue evidence="2">Leaf</tissue>
    </source>
</reference>